<dbReference type="PANTHER" id="PTHR11055:SF37">
    <property type="entry name" value="ATP SULFURYLASE 2"/>
    <property type="match status" value="1"/>
</dbReference>
<evidence type="ECO:0000256" key="4">
    <source>
        <dbReference type="ARBA" id="ARBA00022840"/>
    </source>
</evidence>
<dbReference type="InterPro" id="IPR059117">
    <property type="entry name" value="APS_kinase_dom"/>
</dbReference>
<gene>
    <name evidence="6" type="ORF">DCAR_0518520</name>
</gene>
<comment type="pathway">
    <text evidence="1">Sulfur metabolism.</text>
</comment>
<proteinExistence type="predicted"/>
<dbReference type="AlphaFoldDB" id="A0AAF0X0Q7"/>
<evidence type="ECO:0000313" key="7">
    <source>
        <dbReference type="Proteomes" id="UP000077755"/>
    </source>
</evidence>
<dbReference type="Gene3D" id="3.40.50.300">
    <property type="entry name" value="P-loop containing nucleotide triphosphate hydrolases"/>
    <property type="match status" value="1"/>
</dbReference>
<dbReference type="PANTHER" id="PTHR11055">
    <property type="entry name" value="BIFUNCTIONAL 3'-PHOSPHOADENOSINE 5'-PHOSPHOSULFATE SYNTHASE"/>
    <property type="match status" value="1"/>
</dbReference>
<keyword evidence="4" id="KW-0067">ATP-binding</keyword>
<evidence type="ECO:0000256" key="2">
    <source>
        <dbReference type="ARBA" id="ARBA00022679"/>
    </source>
</evidence>
<feature type="domain" description="APS kinase" evidence="5">
    <location>
        <begin position="67"/>
        <end position="150"/>
    </location>
</feature>
<accession>A0AAF0X0Q7</accession>
<keyword evidence="3" id="KW-0547">Nucleotide-binding</keyword>
<protein>
    <recommendedName>
        <fullName evidence="5">APS kinase domain-containing protein</fullName>
    </recommendedName>
</protein>
<organism evidence="6 7">
    <name type="scientific">Daucus carota subsp. sativus</name>
    <name type="common">Carrot</name>
    <dbReference type="NCBI Taxonomy" id="79200"/>
    <lineage>
        <taxon>Eukaryota</taxon>
        <taxon>Viridiplantae</taxon>
        <taxon>Streptophyta</taxon>
        <taxon>Embryophyta</taxon>
        <taxon>Tracheophyta</taxon>
        <taxon>Spermatophyta</taxon>
        <taxon>Magnoliopsida</taxon>
        <taxon>eudicotyledons</taxon>
        <taxon>Gunneridae</taxon>
        <taxon>Pentapetalae</taxon>
        <taxon>asterids</taxon>
        <taxon>campanulids</taxon>
        <taxon>Apiales</taxon>
        <taxon>Apiaceae</taxon>
        <taxon>Apioideae</taxon>
        <taxon>Scandiceae</taxon>
        <taxon>Daucinae</taxon>
        <taxon>Daucus</taxon>
        <taxon>Daucus sect. Daucus</taxon>
    </lineage>
</organism>
<evidence type="ECO:0000256" key="1">
    <source>
        <dbReference type="ARBA" id="ARBA00004678"/>
    </source>
</evidence>
<keyword evidence="2" id="KW-0808">Transferase</keyword>
<evidence type="ECO:0000313" key="6">
    <source>
        <dbReference type="EMBL" id="WOG99172.1"/>
    </source>
</evidence>
<evidence type="ECO:0000256" key="3">
    <source>
        <dbReference type="ARBA" id="ARBA00022741"/>
    </source>
</evidence>
<dbReference type="GO" id="GO:0004020">
    <property type="term" value="F:adenylylsulfate kinase activity"/>
    <property type="evidence" value="ECO:0007669"/>
    <property type="project" value="TreeGrafter"/>
</dbReference>
<keyword evidence="7" id="KW-1185">Reference proteome</keyword>
<name>A0AAF0X0Q7_DAUCS</name>
<dbReference type="InterPro" id="IPR027417">
    <property type="entry name" value="P-loop_NTPase"/>
</dbReference>
<dbReference type="GO" id="GO:0005524">
    <property type="term" value="F:ATP binding"/>
    <property type="evidence" value="ECO:0007669"/>
    <property type="project" value="UniProtKB-KW"/>
</dbReference>
<evidence type="ECO:0000259" key="5">
    <source>
        <dbReference type="Pfam" id="PF01583"/>
    </source>
</evidence>
<reference evidence="6" key="2">
    <citation type="submission" date="2022-03" db="EMBL/GenBank/DDBJ databases">
        <title>Draft title - Genomic analysis of global carrot germplasm unveils the trajectory of domestication and the origin of high carotenoid orange carrot.</title>
        <authorList>
            <person name="Iorizzo M."/>
            <person name="Ellison S."/>
            <person name="Senalik D."/>
            <person name="Macko-Podgorni A."/>
            <person name="Grzebelus D."/>
            <person name="Bostan H."/>
            <person name="Rolling W."/>
            <person name="Curaba J."/>
            <person name="Simon P."/>
        </authorList>
    </citation>
    <scope>NUCLEOTIDE SEQUENCE</scope>
    <source>
        <tissue evidence="6">Leaf</tissue>
    </source>
</reference>
<sequence>MFNLFLAAGPCPLIVSNHLPAGFFLLEDKNPRMSNFPRCVKGMVGNAVWHICSVLKIDSQELLLQKGCVIWKRPNGVQCLVGKSTLARGLHMIRKLIFILDCNNVRHGLNKDLTFKAEDHITKLFADAGIIYIASLISPYTPTEKTVISVYMRHCTFGKLSRDEIIGFHLDTILICSSAIVSDFFFAGFTCIDDPYEPPLKSQPTICLAPRTALHSCH</sequence>
<dbReference type="EMBL" id="CP093347">
    <property type="protein sequence ID" value="WOG99172.1"/>
    <property type="molecule type" value="Genomic_DNA"/>
</dbReference>
<dbReference type="Proteomes" id="UP000077755">
    <property type="component" value="Chromosome 5"/>
</dbReference>
<reference evidence="6" key="1">
    <citation type="journal article" date="2016" name="Nat. Genet.">
        <title>A high-quality carrot genome assembly provides new insights into carotenoid accumulation and asterid genome evolution.</title>
        <authorList>
            <person name="Iorizzo M."/>
            <person name="Ellison S."/>
            <person name="Senalik D."/>
            <person name="Zeng P."/>
            <person name="Satapoomin P."/>
            <person name="Huang J."/>
            <person name="Bowman M."/>
            <person name="Iovene M."/>
            <person name="Sanseverino W."/>
            <person name="Cavagnaro P."/>
            <person name="Yildiz M."/>
            <person name="Macko-Podgorni A."/>
            <person name="Moranska E."/>
            <person name="Grzebelus E."/>
            <person name="Grzebelus D."/>
            <person name="Ashrafi H."/>
            <person name="Zheng Z."/>
            <person name="Cheng S."/>
            <person name="Spooner D."/>
            <person name="Van Deynze A."/>
            <person name="Simon P."/>
        </authorList>
    </citation>
    <scope>NUCLEOTIDE SEQUENCE</scope>
    <source>
        <tissue evidence="6">Leaf</tissue>
    </source>
</reference>
<dbReference type="GO" id="GO:0000103">
    <property type="term" value="P:sulfate assimilation"/>
    <property type="evidence" value="ECO:0007669"/>
    <property type="project" value="TreeGrafter"/>
</dbReference>
<dbReference type="Pfam" id="PF01583">
    <property type="entry name" value="APS_kinase"/>
    <property type="match status" value="1"/>
</dbReference>